<reference evidence="1" key="1">
    <citation type="journal article" date="2020" name="Nature">
        <title>Giant virus diversity and host interactions through global metagenomics.</title>
        <authorList>
            <person name="Schulz F."/>
            <person name="Roux S."/>
            <person name="Paez-Espino D."/>
            <person name="Jungbluth S."/>
            <person name="Walsh D.A."/>
            <person name="Denef V.J."/>
            <person name="McMahon K.D."/>
            <person name="Konstantinidis K.T."/>
            <person name="Eloe-Fadrosh E.A."/>
            <person name="Kyrpides N.C."/>
            <person name="Woyke T."/>
        </authorList>
    </citation>
    <scope>NUCLEOTIDE SEQUENCE</scope>
    <source>
        <strain evidence="1">GVMAG-M-3300023184-186</strain>
    </source>
</reference>
<organism evidence="1">
    <name type="scientific">viral metagenome</name>
    <dbReference type="NCBI Taxonomy" id="1070528"/>
    <lineage>
        <taxon>unclassified sequences</taxon>
        <taxon>metagenomes</taxon>
        <taxon>organismal metagenomes</taxon>
    </lineage>
</organism>
<sequence>MFLVSFLKVEEMKSRRPVKSVFGQLFEGRRDEVS</sequence>
<name>A0A6C0I1X0_9ZZZZ</name>
<dbReference type="AlphaFoldDB" id="A0A6C0I1X0"/>
<dbReference type="EMBL" id="MN740067">
    <property type="protein sequence ID" value="QHT86346.1"/>
    <property type="molecule type" value="Genomic_DNA"/>
</dbReference>
<accession>A0A6C0I1X0</accession>
<proteinExistence type="predicted"/>
<evidence type="ECO:0000313" key="1">
    <source>
        <dbReference type="EMBL" id="QHT86346.1"/>
    </source>
</evidence>
<protein>
    <submittedName>
        <fullName evidence="1">Uncharacterized protein</fullName>
    </submittedName>
</protein>